<comment type="caution">
    <text evidence="1">The sequence shown here is derived from an EMBL/GenBank/DDBJ whole genome shotgun (WGS) entry which is preliminary data.</text>
</comment>
<sequence>ALEVSAAVYSSNWYFHCFPSVKVPLTLMSQNSQIGITIKAGGLITFNAQTVVN</sequence>
<feature type="non-terminal residue" evidence="1">
    <location>
        <position position="53"/>
    </location>
</feature>
<organism evidence="1 2">
    <name type="scientific">Ignelater luminosus</name>
    <name type="common">Cucubano</name>
    <name type="synonym">Pyrophorus luminosus</name>
    <dbReference type="NCBI Taxonomy" id="2038154"/>
    <lineage>
        <taxon>Eukaryota</taxon>
        <taxon>Metazoa</taxon>
        <taxon>Ecdysozoa</taxon>
        <taxon>Arthropoda</taxon>
        <taxon>Hexapoda</taxon>
        <taxon>Insecta</taxon>
        <taxon>Pterygota</taxon>
        <taxon>Neoptera</taxon>
        <taxon>Endopterygota</taxon>
        <taxon>Coleoptera</taxon>
        <taxon>Polyphaga</taxon>
        <taxon>Elateriformia</taxon>
        <taxon>Elateroidea</taxon>
        <taxon>Elateridae</taxon>
        <taxon>Agrypninae</taxon>
        <taxon>Pyrophorini</taxon>
        <taxon>Ignelater</taxon>
    </lineage>
</organism>
<evidence type="ECO:0000313" key="2">
    <source>
        <dbReference type="Proteomes" id="UP000801492"/>
    </source>
</evidence>
<protein>
    <submittedName>
        <fullName evidence="1">Uncharacterized protein</fullName>
    </submittedName>
</protein>
<dbReference type="AlphaFoldDB" id="A0A8K0CYR5"/>
<reference evidence="1" key="1">
    <citation type="submission" date="2019-08" db="EMBL/GenBank/DDBJ databases">
        <title>The genome of the North American firefly Photinus pyralis.</title>
        <authorList>
            <consortium name="Photinus pyralis genome working group"/>
            <person name="Fallon T.R."/>
            <person name="Sander Lower S.E."/>
            <person name="Weng J.-K."/>
        </authorList>
    </citation>
    <scope>NUCLEOTIDE SEQUENCE</scope>
    <source>
        <strain evidence="1">TRF0915ILg1</strain>
        <tissue evidence="1">Whole body</tissue>
    </source>
</reference>
<dbReference type="OrthoDB" id="6759486at2759"/>
<dbReference type="Proteomes" id="UP000801492">
    <property type="component" value="Unassembled WGS sequence"/>
</dbReference>
<gene>
    <name evidence="1" type="ORF">ILUMI_12351</name>
</gene>
<keyword evidence="2" id="KW-1185">Reference proteome</keyword>
<dbReference type="EMBL" id="VTPC01007633">
    <property type="protein sequence ID" value="KAF2893822.1"/>
    <property type="molecule type" value="Genomic_DNA"/>
</dbReference>
<evidence type="ECO:0000313" key="1">
    <source>
        <dbReference type="EMBL" id="KAF2893822.1"/>
    </source>
</evidence>
<feature type="non-terminal residue" evidence="1">
    <location>
        <position position="1"/>
    </location>
</feature>
<proteinExistence type="predicted"/>
<accession>A0A8K0CYR5</accession>
<name>A0A8K0CYR5_IGNLU</name>